<evidence type="ECO:0000259" key="7">
    <source>
        <dbReference type="PROSITE" id="PS50222"/>
    </source>
</evidence>
<keyword evidence="5" id="KW-0106">Calcium</keyword>
<reference evidence="9 10" key="1">
    <citation type="journal article" date="2018" name="Nat. Ecol. Evol.">
        <title>Genomic signatures of mitonuclear coevolution across populations of Tigriopus californicus.</title>
        <authorList>
            <person name="Barreto F.S."/>
            <person name="Watson E.T."/>
            <person name="Lima T.G."/>
            <person name="Willett C.S."/>
            <person name="Edmands S."/>
            <person name="Li W."/>
            <person name="Burton R.S."/>
        </authorList>
    </citation>
    <scope>NUCLEOTIDE SEQUENCE [LARGE SCALE GENOMIC DNA]</scope>
    <source>
        <strain evidence="9 10">San Diego</strain>
    </source>
</reference>
<keyword evidence="3" id="KW-0479">Metal-binding</keyword>
<dbReference type="OMA" id="FVRYICL"/>
<dbReference type="AlphaFoldDB" id="A0A553PFE3"/>
<proteinExistence type="inferred from homology"/>
<keyword evidence="10" id="KW-1185">Reference proteome</keyword>
<dbReference type="STRING" id="6832.A0A553PFE3"/>
<evidence type="ECO:0000313" key="8">
    <source>
        <dbReference type="EMBL" id="TRY76396.1"/>
    </source>
</evidence>
<dbReference type="InterPro" id="IPR011992">
    <property type="entry name" value="EF-hand-dom_pair"/>
</dbReference>
<comment type="similarity">
    <text evidence="1">Belongs to the recoverin family.</text>
</comment>
<evidence type="ECO:0000256" key="4">
    <source>
        <dbReference type="ARBA" id="ARBA00022737"/>
    </source>
</evidence>
<evidence type="ECO:0000256" key="1">
    <source>
        <dbReference type="ARBA" id="ARBA00006049"/>
    </source>
</evidence>
<gene>
    <name evidence="8" type="ORF">TCAL_10629</name>
    <name evidence="9" type="ORF">TCAL_17421</name>
</gene>
<dbReference type="InterPro" id="IPR028846">
    <property type="entry name" value="Recoverin"/>
</dbReference>
<dbReference type="PANTHER" id="PTHR23055">
    <property type="entry name" value="CALCIUM BINDING PROTEINS"/>
    <property type="match status" value="1"/>
</dbReference>
<evidence type="ECO:0000256" key="2">
    <source>
        <dbReference type="ARBA" id="ARBA00022707"/>
    </source>
</evidence>
<feature type="domain" description="EF-hand" evidence="7">
    <location>
        <begin position="104"/>
        <end position="139"/>
    </location>
</feature>
<comment type="caution">
    <text evidence="9">The sequence shown here is derived from an EMBL/GenBank/DDBJ whole genome shotgun (WGS) entry which is preliminary data.</text>
</comment>
<dbReference type="InterPro" id="IPR018247">
    <property type="entry name" value="EF_Hand_1_Ca_BS"/>
</dbReference>
<feature type="domain" description="EF-hand" evidence="7">
    <location>
        <begin position="68"/>
        <end position="103"/>
    </location>
</feature>
<dbReference type="CDD" id="cd00051">
    <property type="entry name" value="EFh"/>
    <property type="match status" value="2"/>
</dbReference>
<dbReference type="EMBL" id="VCGU01000004">
    <property type="protein sequence ID" value="TRY76397.1"/>
    <property type="molecule type" value="Genomic_DNA"/>
</dbReference>
<feature type="domain" description="EF-hand" evidence="7">
    <location>
        <begin position="146"/>
        <end position="181"/>
    </location>
</feature>
<evidence type="ECO:0000313" key="10">
    <source>
        <dbReference type="Proteomes" id="UP000318571"/>
    </source>
</evidence>
<sequence length="198" mass="22741">MGQSQGKSKKASSSSANKYAHDIAYLESHTDLSKFQLEKIFARYSKNKKLTQKEFLQEFKKTFPNVVDPNPIAQRVFQACDQDHDGTISFREFVFACSIFTNAPREEKMKRIFDVLDQDQSGSLSCQEVIKCVKQTYDILGQLNMDYNRKGIEVFRVMDQDGDMKVSKEEFLNACLKDEELCGLLQKSVGEEMFTQPN</sequence>
<dbReference type="PANTHER" id="PTHR23055:SF178">
    <property type="entry name" value="NEUROCALCIN HOMOLOG"/>
    <property type="match status" value="1"/>
</dbReference>
<accession>A0A553PFE3</accession>
<keyword evidence="2" id="KW-0519">Myristate</keyword>
<evidence type="ECO:0000256" key="5">
    <source>
        <dbReference type="ARBA" id="ARBA00022837"/>
    </source>
</evidence>
<reference evidence="9" key="2">
    <citation type="submission" date="2019-05" db="EMBL/GenBank/DDBJ databases">
        <authorList>
            <person name="Barreto F.S."/>
            <person name="Watson E.T."/>
            <person name="Lima T.G."/>
            <person name="Willett C.S."/>
            <person name="Edmands S."/>
            <person name="Li W."/>
            <person name="Burton R.S."/>
        </authorList>
    </citation>
    <scope>NUCLEOTIDE SEQUENCE</scope>
    <source>
        <strain evidence="9">San Diego</strain>
    </source>
</reference>
<dbReference type="PRINTS" id="PR00450">
    <property type="entry name" value="RECOVERIN"/>
</dbReference>
<dbReference type="Pfam" id="PF13499">
    <property type="entry name" value="EF-hand_7"/>
    <property type="match status" value="1"/>
</dbReference>
<dbReference type="SUPFAM" id="SSF47473">
    <property type="entry name" value="EF-hand"/>
    <property type="match status" value="1"/>
</dbReference>
<organism evidence="9 10">
    <name type="scientific">Tigriopus californicus</name>
    <name type="common">Marine copepod</name>
    <dbReference type="NCBI Taxonomy" id="6832"/>
    <lineage>
        <taxon>Eukaryota</taxon>
        <taxon>Metazoa</taxon>
        <taxon>Ecdysozoa</taxon>
        <taxon>Arthropoda</taxon>
        <taxon>Crustacea</taxon>
        <taxon>Multicrustacea</taxon>
        <taxon>Hexanauplia</taxon>
        <taxon>Copepoda</taxon>
        <taxon>Harpacticoida</taxon>
        <taxon>Harpacticidae</taxon>
        <taxon>Tigriopus</taxon>
    </lineage>
</organism>
<evidence type="ECO:0000256" key="6">
    <source>
        <dbReference type="ARBA" id="ARBA00023288"/>
    </source>
</evidence>
<keyword evidence="4" id="KW-0677">Repeat</keyword>
<dbReference type="Gene3D" id="1.10.238.10">
    <property type="entry name" value="EF-hand"/>
    <property type="match status" value="1"/>
</dbReference>
<dbReference type="PROSITE" id="PS00018">
    <property type="entry name" value="EF_HAND_1"/>
    <property type="match status" value="2"/>
</dbReference>
<dbReference type="EMBL" id="VCGU01000004">
    <property type="protein sequence ID" value="TRY76396.1"/>
    <property type="molecule type" value="Genomic_DNA"/>
</dbReference>
<dbReference type="Pfam" id="PF13202">
    <property type="entry name" value="EF-hand_5"/>
    <property type="match status" value="1"/>
</dbReference>
<dbReference type="InterPro" id="IPR002048">
    <property type="entry name" value="EF_hand_dom"/>
</dbReference>
<dbReference type="SMART" id="SM00054">
    <property type="entry name" value="EFh"/>
    <property type="match status" value="3"/>
</dbReference>
<evidence type="ECO:0000256" key="3">
    <source>
        <dbReference type="ARBA" id="ARBA00022723"/>
    </source>
</evidence>
<dbReference type="GO" id="GO:0005509">
    <property type="term" value="F:calcium ion binding"/>
    <property type="evidence" value="ECO:0007669"/>
    <property type="project" value="InterPro"/>
</dbReference>
<name>A0A553PFE3_TIGCA</name>
<dbReference type="OrthoDB" id="186625at2759"/>
<dbReference type="PROSITE" id="PS50222">
    <property type="entry name" value="EF_HAND_2"/>
    <property type="match status" value="3"/>
</dbReference>
<evidence type="ECO:0000313" key="9">
    <source>
        <dbReference type="EMBL" id="TRY76397.1"/>
    </source>
</evidence>
<protein>
    <recommendedName>
        <fullName evidence="7">EF-hand domain-containing protein</fullName>
    </recommendedName>
</protein>
<keyword evidence="6" id="KW-0449">Lipoprotein</keyword>
<dbReference type="Proteomes" id="UP000318571">
    <property type="component" value="Chromosome 5"/>
</dbReference>